<proteinExistence type="predicted"/>
<evidence type="ECO:0000313" key="2">
    <source>
        <dbReference type="Proteomes" id="UP001642484"/>
    </source>
</evidence>
<organism evidence="1 2">
    <name type="scientific">Durusdinium trenchii</name>
    <dbReference type="NCBI Taxonomy" id="1381693"/>
    <lineage>
        <taxon>Eukaryota</taxon>
        <taxon>Sar</taxon>
        <taxon>Alveolata</taxon>
        <taxon>Dinophyceae</taxon>
        <taxon>Suessiales</taxon>
        <taxon>Symbiodiniaceae</taxon>
        <taxon>Durusdinium</taxon>
    </lineage>
</organism>
<comment type="caution">
    <text evidence="1">The sequence shown here is derived from an EMBL/GenBank/DDBJ whole genome shotgun (WGS) entry which is preliminary data.</text>
</comment>
<accession>A0ABP0K875</accession>
<protein>
    <submittedName>
        <fullName evidence="1">Uncharacterized protein</fullName>
    </submittedName>
</protein>
<gene>
    <name evidence="1" type="ORF">CCMP2556_LOCUS15071</name>
</gene>
<evidence type="ECO:0000313" key="1">
    <source>
        <dbReference type="EMBL" id="CAK9023006.1"/>
    </source>
</evidence>
<keyword evidence="2" id="KW-1185">Reference proteome</keyword>
<sequence>MLERYLLGKAPDLLDIGHRWNSISDNEDASPLHGSVRRITEDCCLQQFGTPLADILQSARALRQRLKQLISAESRNSEEKLPPIEVPSCWSHPRLTCRRLVLRDSTSLTGFELCASGWSGLCFGPIYSDLARVLTDALFEAVKLPSFIEDFHMIYSTEGHAGVAVPPVLLGEQLGITTGAATFILGRATEQLAAKRCETKHESFVDLPEGPLVGDRSLAK</sequence>
<dbReference type="EMBL" id="CAXAMN010007814">
    <property type="protein sequence ID" value="CAK9023006.1"/>
    <property type="molecule type" value="Genomic_DNA"/>
</dbReference>
<reference evidence="1 2" key="1">
    <citation type="submission" date="2024-02" db="EMBL/GenBank/DDBJ databases">
        <authorList>
            <person name="Chen Y."/>
            <person name="Shah S."/>
            <person name="Dougan E. K."/>
            <person name="Thang M."/>
            <person name="Chan C."/>
        </authorList>
    </citation>
    <scope>NUCLEOTIDE SEQUENCE [LARGE SCALE GENOMIC DNA]</scope>
</reference>
<name>A0ABP0K875_9DINO</name>
<dbReference type="Proteomes" id="UP001642484">
    <property type="component" value="Unassembled WGS sequence"/>
</dbReference>